<feature type="compositionally biased region" description="Acidic residues" evidence="1">
    <location>
        <begin position="36"/>
        <end position="54"/>
    </location>
</feature>
<feature type="compositionally biased region" description="Low complexity" evidence="1">
    <location>
        <begin position="201"/>
        <end position="215"/>
    </location>
</feature>
<accession>A0A2K6VGF4</accession>
<feature type="compositionally biased region" description="Basic and acidic residues" evidence="1">
    <location>
        <begin position="148"/>
        <end position="162"/>
    </location>
</feature>
<feature type="region of interest" description="Disordered" evidence="1">
    <location>
        <begin position="140"/>
        <end position="219"/>
    </location>
</feature>
<evidence type="ECO:0000313" key="2">
    <source>
        <dbReference type="EnsemblMetazoa" id="OVOC10879.2"/>
    </source>
</evidence>
<keyword evidence="3" id="KW-1185">Reference proteome</keyword>
<organism evidence="2 3">
    <name type="scientific">Onchocerca volvulus</name>
    <dbReference type="NCBI Taxonomy" id="6282"/>
    <lineage>
        <taxon>Eukaryota</taxon>
        <taxon>Metazoa</taxon>
        <taxon>Ecdysozoa</taxon>
        <taxon>Nematoda</taxon>
        <taxon>Chromadorea</taxon>
        <taxon>Rhabditida</taxon>
        <taxon>Spirurina</taxon>
        <taxon>Spiruromorpha</taxon>
        <taxon>Filarioidea</taxon>
        <taxon>Onchocercidae</taxon>
        <taxon>Onchocerca</taxon>
    </lineage>
</organism>
<protein>
    <submittedName>
        <fullName evidence="2">Uncharacterized protein</fullName>
    </submittedName>
</protein>
<feature type="region of interest" description="Disordered" evidence="1">
    <location>
        <begin position="23"/>
        <end position="81"/>
    </location>
</feature>
<proteinExistence type="predicted"/>
<feature type="compositionally biased region" description="Polar residues" evidence="1">
    <location>
        <begin position="184"/>
        <end position="197"/>
    </location>
</feature>
<name>A0A2K6VGF4_ONCVO</name>
<dbReference type="Proteomes" id="UP000024404">
    <property type="component" value="Unassembled WGS sequence"/>
</dbReference>
<feature type="compositionally biased region" description="Basic and acidic residues" evidence="1">
    <location>
        <begin position="169"/>
        <end position="183"/>
    </location>
</feature>
<dbReference type="AlphaFoldDB" id="A0A2K6VGF4"/>
<reference evidence="2" key="2">
    <citation type="submission" date="2018-02" db="UniProtKB">
        <authorList>
            <consortium name="EnsemblMetazoa"/>
        </authorList>
    </citation>
    <scope>IDENTIFICATION</scope>
</reference>
<evidence type="ECO:0000313" key="3">
    <source>
        <dbReference type="Proteomes" id="UP000024404"/>
    </source>
</evidence>
<dbReference type="EnsemblMetazoa" id="OVOC10879.2">
    <property type="protein sequence ID" value="OVOC10879.2"/>
    <property type="gene ID" value="WBGene00247688"/>
</dbReference>
<feature type="region of interest" description="Disordered" evidence="1">
    <location>
        <begin position="97"/>
        <end position="121"/>
    </location>
</feature>
<sequence length="381" mass="43769">FDDSTIKQSNDTRGFSFKKVSPVASESSFLSTINEEIPEMNEENTSDYDMDSLEEIASVKILSSSSPRSRNSSRSFTTNNSTEMKSTDFEIISYANNSNSSSNSSRVSIPPPIKQSTQAKQYVSRSVIHDINISEIKSDTLSSTTRTSENHKSYHYGAEEHKREKKLKHLEEKQKHRDSDNTHSTRLNKLNSGSIQKYESRSSCSESSRSSQESSVLNKSSYKYKNRSTIIDTNHFADIKCHVDDLAKSEQFDISSHPVLRRKNFLADFDNSLNKTKLDGKKCKNVAVQTVHLEQNCDLLPMFTPLLLKDIEENMKEMSEREAVSTIMQTHVDLIKRQAQREKRMLEEWDSAISDLEERCQFVNFERLKLLLHSNDYFYAF</sequence>
<dbReference type="EMBL" id="CMVM020000346">
    <property type="status" value="NOT_ANNOTATED_CDS"/>
    <property type="molecule type" value="Genomic_DNA"/>
</dbReference>
<dbReference type="EnsemblMetazoa" id="OVOC10879.1">
    <property type="protein sequence ID" value="OVOC10879.1"/>
    <property type="gene ID" value="WBGene00247688"/>
</dbReference>
<evidence type="ECO:0000256" key="1">
    <source>
        <dbReference type="SAM" id="MobiDB-lite"/>
    </source>
</evidence>
<reference evidence="3" key="1">
    <citation type="submission" date="2013-10" db="EMBL/GenBank/DDBJ databases">
        <title>Genome sequencing of Onchocerca volvulus.</title>
        <authorList>
            <person name="Cotton J."/>
            <person name="Tsai J."/>
            <person name="Stanley E."/>
            <person name="Tracey A."/>
            <person name="Holroyd N."/>
            <person name="Lustigman S."/>
            <person name="Berriman M."/>
        </authorList>
    </citation>
    <scope>NUCLEOTIDE SEQUENCE</scope>
</reference>
<feature type="compositionally biased region" description="Low complexity" evidence="1">
    <location>
        <begin position="63"/>
        <end position="81"/>
    </location>
</feature>